<dbReference type="GeneID" id="118411434"/>
<evidence type="ECO:0000256" key="1">
    <source>
        <dbReference type="SAM" id="MobiDB-lite"/>
    </source>
</evidence>
<proteinExistence type="predicted"/>
<reference evidence="2" key="1">
    <citation type="journal article" date="2020" name="Nat. Ecol. Evol.">
        <title>Deeply conserved synteny resolves early events in vertebrate evolution.</title>
        <authorList>
            <person name="Simakov O."/>
            <person name="Marletaz F."/>
            <person name="Yue J.X."/>
            <person name="O'Connell B."/>
            <person name="Jenkins J."/>
            <person name="Brandt A."/>
            <person name="Calef R."/>
            <person name="Tung C.H."/>
            <person name="Huang T.K."/>
            <person name="Schmutz J."/>
            <person name="Satoh N."/>
            <person name="Yu J.K."/>
            <person name="Putnam N.H."/>
            <person name="Green R.E."/>
            <person name="Rokhsar D.S."/>
        </authorList>
    </citation>
    <scope>NUCLEOTIDE SEQUENCE [LARGE SCALE GENOMIC DNA]</scope>
    <source>
        <strain evidence="2">S238N-H82</strain>
    </source>
</reference>
<sequence length="195" mass="21943">MTNVVQFVSLVTVKERKVLLTSASSQIVVKVAGCCTQHPQRQGLSRSKRGRKKTASAIEDERLLDAVRNGRTLVRNKRQEDDFKKLKDGLAEMNATANNELLAKCGSCGNPMKLPADRTWKGRVKFFKIHYDKCNKRRQSNETSRQLISDSKNAMSSWLQNKPSTSTSAETAMNEEFPDVDIIPDLDSIPELELM</sequence>
<evidence type="ECO:0000313" key="2">
    <source>
        <dbReference type="Proteomes" id="UP000001554"/>
    </source>
</evidence>
<dbReference type="RefSeq" id="XP_035669609.1">
    <property type="nucleotide sequence ID" value="XM_035813716.1"/>
</dbReference>
<keyword evidence="2" id="KW-1185">Reference proteome</keyword>
<dbReference type="AlphaFoldDB" id="A0A9J7KSC9"/>
<accession>A0A9J7KSC9</accession>
<name>A0A9J7KSC9_BRAFL</name>
<organism evidence="2 3">
    <name type="scientific">Branchiostoma floridae</name>
    <name type="common">Florida lancelet</name>
    <name type="synonym">Amphioxus</name>
    <dbReference type="NCBI Taxonomy" id="7739"/>
    <lineage>
        <taxon>Eukaryota</taxon>
        <taxon>Metazoa</taxon>
        <taxon>Chordata</taxon>
        <taxon>Cephalochordata</taxon>
        <taxon>Leptocardii</taxon>
        <taxon>Amphioxiformes</taxon>
        <taxon>Branchiostomatidae</taxon>
        <taxon>Branchiostoma</taxon>
    </lineage>
</organism>
<gene>
    <name evidence="3" type="primary">LOC118411434</name>
</gene>
<protein>
    <submittedName>
        <fullName evidence="3">Uncharacterized protein LOC118411434</fullName>
    </submittedName>
</protein>
<feature type="compositionally biased region" description="Polar residues" evidence="1">
    <location>
        <begin position="141"/>
        <end position="171"/>
    </location>
</feature>
<dbReference type="Proteomes" id="UP000001554">
    <property type="component" value="Chromosome 3"/>
</dbReference>
<evidence type="ECO:0000313" key="3">
    <source>
        <dbReference type="RefSeq" id="XP_035669609.1"/>
    </source>
</evidence>
<dbReference type="KEGG" id="bfo:118411434"/>
<reference evidence="3" key="2">
    <citation type="submission" date="2025-08" db="UniProtKB">
        <authorList>
            <consortium name="RefSeq"/>
        </authorList>
    </citation>
    <scope>IDENTIFICATION</scope>
    <source>
        <strain evidence="3">S238N-H82</strain>
        <tissue evidence="3">Testes</tissue>
    </source>
</reference>
<feature type="region of interest" description="Disordered" evidence="1">
    <location>
        <begin position="137"/>
        <end position="176"/>
    </location>
</feature>